<dbReference type="AlphaFoldDB" id="A0A336L638"/>
<accession>A0A336L638</accession>
<gene>
    <name evidence="1" type="primary">CSON003836</name>
</gene>
<evidence type="ECO:0000313" key="1">
    <source>
        <dbReference type="EMBL" id="SSX12088.1"/>
    </source>
</evidence>
<name>A0A336L638_CULSO</name>
<sequence>VAAKTIKETMDKKFGSYWHHSDMNEEMRAEAIEMSITACEKYAPNYEMDDAPKTEGEGDKKIIHVYPLVK</sequence>
<protein>
    <submittedName>
        <fullName evidence="1">CSON003836 protein</fullName>
    </submittedName>
</protein>
<reference evidence="2" key="2">
    <citation type="submission" date="2018-07" db="EMBL/GenBank/DDBJ databases">
        <authorList>
            <person name="Quirk P.G."/>
            <person name="Krulwich T.A."/>
        </authorList>
    </citation>
    <scope>NUCLEOTIDE SEQUENCE</scope>
</reference>
<proteinExistence type="predicted"/>
<evidence type="ECO:0000313" key="2">
    <source>
        <dbReference type="EMBL" id="SSX31577.1"/>
    </source>
</evidence>
<reference evidence="1" key="1">
    <citation type="submission" date="2018-04" db="EMBL/GenBank/DDBJ databases">
        <authorList>
            <person name="Go L.Y."/>
            <person name="Mitchell J.A."/>
        </authorList>
    </citation>
    <scope>NUCLEOTIDE SEQUENCE</scope>
    <source>
        <tissue evidence="1">Whole organism</tissue>
    </source>
</reference>
<dbReference type="EMBL" id="UFQS01001735">
    <property type="protein sequence ID" value="SSX12088.1"/>
    <property type="molecule type" value="Genomic_DNA"/>
</dbReference>
<organism evidence="1">
    <name type="scientific">Culicoides sonorensis</name>
    <name type="common">Biting midge</name>
    <dbReference type="NCBI Taxonomy" id="179676"/>
    <lineage>
        <taxon>Eukaryota</taxon>
        <taxon>Metazoa</taxon>
        <taxon>Ecdysozoa</taxon>
        <taxon>Arthropoda</taxon>
        <taxon>Hexapoda</taxon>
        <taxon>Insecta</taxon>
        <taxon>Pterygota</taxon>
        <taxon>Neoptera</taxon>
        <taxon>Endopterygota</taxon>
        <taxon>Diptera</taxon>
        <taxon>Nematocera</taxon>
        <taxon>Chironomoidea</taxon>
        <taxon>Ceratopogonidae</taxon>
        <taxon>Ceratopogoninae</taxon>
        <taxon>Culicoides</taxon>
        <taxon>Monoculicoides</taxon>
    </lineage>
</organism>
<dbReference type="EMBL" id="UFQT01001735">
    <property type="protein sequence ID" value="SSX31577.1"/>
    <property type="molecule type" value="Genomic_DNA"/>
</dbReference>